<evidence type="ECO:0000313" key="5">
    <source>
        <dbReference type="Proteomes" id="UP001606134"/>
    </source>
</evidence>
<dbReference type="PANTHER" id="PTHR42877:SF4">
    <property type="entry name" value="FAD_NAD(P)-BINDING DOMAIN-CONTAINING PROTEIN-RELATED"/>
    <property type="match status" value="1"/>
</dbReference>
<dbReference type="Proteomes" id="UP001606134">
    <property type="component" value="Unassembled WGS sequence"/>
</dbReference>
<dbReference type="EC" id="1.14.13.-" evidence="4"/>
<accession>A0ABW7HD25</accession>
<reference evidence="4 5" key="1">
    <citation type="submission" date="2024-08" db="EMBL/GenBank/DDBJ databases">
        <authorList>
            <person name="Lu H."/>
        </authorList>
    </citation>
    <scope>NUCLEOTIDE SEQUENCE [LARGE SCALE GENOMIC DNA]</scope>
    <source>
        <strain evidence="4 5">BYS78W</strain>
    </source>
</reference>
<dbReference type="RefSeq" id="WP_394411494.1">
    <property type="nucleotide sequence ID" value="NZ_JBIGIC010000006.1"/>
</dbReference>
<proteinExistence type="predicted"/>
<evidence type="ECO:0000256" key="1">
    <source>
        <dbReference type="ARBA" id="ARBA00022630"/>
    </source>
</evidence>
<keyword evidence="3 4" id="KW-0560">Oxidoreductase</keyword>
<evidence type="ECO:0000256" key="3">
    <source>
        <dbReference type="ARBA" id="ARBA00023002"/>
    </source>
</evidence>
<dbReference type="InterPro" id="IPR051209">
    <property type="entry name" value="FAD-bind_Monooxygenase_sf"/>
</dbReference>
<comment type="caution">
    <text evidence="4">The sequence shown here is derived from an EMBL/GenBank/DDBJ whole genome shotgun (WGS) entry which is preliminary data.</text>
</comment>
<keyword evidence="5" id="KW-1185">Reference proteome</keyword>
<dbReference type="EMBL" id="JBIGIC010000006">
    <property type="protein sequence ID" value="MFG6487836.1"/>
    <property type="molecule type" value="Genomic_DNA"/>
</dbReference>
<evidence type="ECO:0000256" key="2">
    <source>
        <dbReference type="ARBA" id="ARBA00022827"/>
    </source>
</evidence>
<organism evidence="4 5">
    <name type="scientific">Pelomonas candidula</name>
    <dbReference type="NCBI Taxonomy" id="3299025"/>
    <lineage>
        <taxon>Bacteria</taxon>
        <taxon>Pseudomonadati</taxon>
        <taxon>Pseudomonadota</taxon>
        <taxon>Betaproteobacteria</taxon>
        <taxon>Burkholderiales</taxon>
        <taxon>Sphaerotilaceae</taxon>
        <taxon>Roseateles</taxon>
    </lineage>
</organism>
<keyword evidence="4" id="KW-0503">Monooxygenase</keyword>
<name>A0ABW7HD25_9BURK</name>
<protein>
    <submittedName>
        <fullName evidence="4">Flavin-containing monooxygenase</fullName>
        <ecNumber evidence="4">1.14.13.-</ecNumber>
    </submittedName>
</protein>
<dbReference type="Gene3D" id="3.50.50.60">
    <property type="entry name" value="FAD/NAD(P)-binding domain"/>
    <property type="match status" value="2"/>
</dbReference>
<dbReference type="PANTHER" id="PTHR42877">
    <property type="entry name" value="L-ORNITHINE N(5)-MONOOXYGENASE-RELATED"/>
    <property type="match status" value="1"/>
</dbReference>
<evidence type="ECO:0000313" key="4">
    <source>
        <dbReference type="EMBL" id="MFG6487836.1"/>
    </source>
</evidence>
<gene>
    <name evidence="4" type="ORF">ACG04R_14220</name>
</gene>
<dbReference type="InterPro" id="IPR036188">
    <property type="entry name" value="FAD/NAD-bd_sf"/>
</dbReference>
<keyword evidence="2" id="KW-0274">FAD</keyword>
<dbReference type="Pfam" id="PF00743">
    <property type="entry name" value="FMO-like"/>
    <property type="match status" value="1"/>
</dbReference>
<dbReference type="SUPFAM" id="SSF51905">
    <property type="entry name" value="FAD/NAD(P)-binding domain"/>
    <property type="match status" value="1"/>
</dbReference>
<keyword evidence="1" id="KW-0285">Flavoprotein</keyword>
<dbReference type="GO" id="GO:0004497">
    <property type="term" value="F:monooxygenase activity"/>
    <property type="evidence" value="ECO:0007669"/>
    <property type="project" value="UniProtKB-KW"/>
</dbReference>
<sequence length="486" mass="53747">MTVASVTDFEVAILGAGMSGLCMAIQLQRAGITDFVMLEKSAGLGGTWWDNRYPGAQVDVPAPAYSFSFAPNPDWTHRFADAAEIQHYQQRLAEQHGLPARMRLGVAITEAKFDAEAGRWQLLLDNGERISARFFACSTGALSVGRWPDIPGLADFRGRLLHSARWPHGADLCEQRVGVIGTGSTAAQLVPALAPEVAKLTVFQRTANWVMPRVDRRYGRLDRWLHRVPGYAPLTRRAWVQVLEWGRRGFDEGTLARRLIMAAAASHLRRGVPDAALRERLTPHYPLGCKRIIYSNDYYPALARPQTELVTAAITRVTPRGVLTDDGREHVLDALVCATGFDTIRPLAGVRIEGLGGRLLADAWRDGAQAYLGVSVAGLPNFFLMLGPNTATGHTSTLLYIEPQVQHAIACMQRVRREGRRWITVKPEVAAAHDTAQQRRLATSVWSQCRSWYRADNGRIVAIWPGFTPEYVKAVRRPDPAAYALG</sequence>
<dbReference type="InterPro" id="IPR020946">
    <property type="entry name" value="Flavin_mOase-like"/>
</dbReference>